<keyword evidence="3" id="KW-1185">Reference proteome</keyword>
<dbReference type="AlphaFoldDB" id="A0A4D7B2M3"/>
<organism evidence="2 3">
    <name type="scientific">Phreatobacter stygius</name>
    <dbReference type="NCBI Taxonomy" id="1940610"/>
    <lineage>
        <taxon>Bacteria</taxon>
        <taxon>Pseudomonadati</taxon>
        <taxon>Pseudomonadota</taxon>
        <taxon>Alphaproteobacteria</taxon>
        <taxon>Hyphomicrobiales</taxon>
        <taxon>Phreatobacteraceae</taxon>
        <taxon>Phreatobacter</taxon>
    </lineage>
</organism>
<dbReference type="KEGG" id="pstg:E8M01_08835"/>
<dbReference type="Pfam" id="PF00561">
    <property type="entry name" value="Abhydrolase_1"/>
    <property type="match status" value="1"/>
</dbReference>
<evidence type="ECO:0000259" key="1">
    <source>
        <dbReference type="Pfam" id="PF00561"/>
    </source>
</evidence>
<dbReference type="Gene3D" id="3.40.50.1820">
    <property type="entry name" value="alpha/beta hydrolase"/>
    <property type="match status" value="1"/>
</dbReference>
<name>A0A4D7B2M3_9HYPH</name>
<reference evidence="2 3" key="1">
    <citation type="submission" date="2019-04" db="EMBL/GenBank/DDBJ databases">
        <title>Phreatobacter aquaticus sp. nov.</title>
        <authorList>
            <person name="Choi A."/>
        </authorList>
    </citation>
    <scope>NUCLEOTIDE SEQUENCE [LARGE SCALE GENOMIC DNA]</scope>
    <source>
        <strain evidence="2 3">KCTC 52518</strain>
    </source>
</reference>
<evidence type="ECO:0000313" key="2">
    <source>
        <dbReference type="EMBL" id="QCI64330.1"/>
    </source>
</evidence>
<dbReference type="SUPFAM" id="SSF53474">
    <property type="entry name" value="alpha/beta-Hydrolases"/>
    <property type="match status" value="1"/>
</dbReference>
<dbReference type="RefSeq" id="WP_136959784.1">
    <property type="nucleotide sequence ID" value="NZ_CP039690.1"/>
</dbReference>
<evidence type="ECO:0000313" key="3">
    <source>
        <dbReference type="Proteomes" id="UP000298781"/>
    </source>
</evidence>
<dbReference type="Proteomes" id="UP000298781">
    <property type="component" value="Chromosome"/>
</dbReference>
<gene>
    <name evidence="2" type="ORF">E8M01_08835</name>
</gene>
<dbReference type="PANTHER" id="PTHR43433">
    <property type="entry name" value="HYDROLASE, ALPHA/BETA FOLD FAMILY PROTEIN"/>
    <property type="match status" value="1"/>
</dbReference>
<dbReference type="OrthoDB" id="9798888at2"/>
<proteinExistence type="predicted"/>
<feature type="domain" description="AB hydrolase-1" evidence="1">
    <location>
        <begin position="23"/>
        <end position="277"/>
    </location>
</feature>
<dbReference type="GO" id="GO:0046503">
    <property type="term" value="P:glycerolipid catabolic process"/>
    <property type="evidence" value="ECO:0007669"/>
    <property type="project" value="TreeGrafter"/>
</dbReference>
<sequence>MPKATANGIAIAYDSFGPKAAEPILLISGLGVPMIRWTLPFCQALAGHGYQVIRFDNRDIGLSTHCDGAPVPEIAAVAAAVARGERPDVPYTLHDMAEDAVGLLDALGIERAHAVGRSMGGMIAQVMASEHPHRVLSLTSIMSSTGNPDLAGATPEAMAALTRPAPHPLEDQAGFLAHSLALSRVIGSPGYPFDEAAQRVQALAELARAYNPAGFGRQIAAIAAAGDRRARLSTITVPTLVVHGAADKLVPAAGGRDTAANIRGAELKVIDGMGHDLPPELHETIIQAIVGNARRARLPA</sequence>
<dbReference type="GO" id="GO:0004806">
    <property type="term" value="F:triacylglycerol lipase activity"/>
    <property type="evidence" value="ECO:0007669"/>
    <property type="project" value="TreeGrafter"/>
</dbReference>
<dbReference type="InterPro" id="IPR000073">
    <property type="entry name" value="AB_hydrolase_1"/>
</dbReference>
<dbReference type="PANTHER" id="PTHR43433:SF5">
    <property type="entry name" value="AB HYDROLASE-1 DOMAIN-CONTAINING PROTEIN"/>
    <property type="match status" value="1"/>
</dbReference>
<accession>A0A4D7B2M3</accession>
<dbReference type="InterPro" id="IPR029058">
    <property type="entry name" value="AB_hydrolase_fold"/>
</dbReference>
<dbReference type="EMBL" id="CP039690">
    <property type="protein sequence ID" value="QCI64330.1"/>
    <property type="molecule type" value="Genomic_DNA"/>
</dbReference>
<dbReference type="InterPro" id="IPR050471">
    <property type="entry name" value="AB_hydrolase"/>
</dbReference>
<protein>
    <submittedName>
        <fullName evidence="2">Alpha/beta hydrolase</fullName>
    </submittedName>
</protein>
<keyword evidence="2" id="KW-0378">Hydrolase</keyword>